<dbReference type="Proteomes" id="UP001244640">
    <property type="component" value="Unassembled WGS sequence"/>
</dbReference>
<name>A0ABU0U5T7_9SPHI</name>
<reference evidence="1 2" key="1">
    <citation type="submission" date="2023-07" db="EMBL/GenBank/DDBJ databases">
        <title>Functional and genomic diversity of the sorghum phyllosphere microbiome.</title>
        <authorList>
            <person name="Shade A."/>
        </authorList>
    </citation>
    <scope>NUCLEOTIDE SEQUENCE [LARGE SCALE GENOMIC DNA]</scope>
    <source>
        <strain evidence="1 2">SORGH_AS_0892</strain>
    </source>
</reference>
<comment type="caution">
    <text evidence="1">The sequence shown here is derived from an EMBL/GenBank/DDBJ whole genome shotgun (WGS) entry which is preliminary data.</text>
</comment>
<dbReference type="InterPro" id="IPR012334">
    <property type="entry name" value="Pectin_lyas_fold"/>
</dbReference>
<gene>
    <name evidence="1" type="ORF">QE382_002315</name>
</gene>
<accession>A0ABU0U5T7</accession>
<evidence type="ECO:0008006" key="3">
    <source>
        <dbReference type="Google" id="ProtNLM"/>
    </source>
</evidence>
<sequence>MANQFLIKNTVQDLRALSSMEISDLQSGVYEGVMLLGYYAKGDTPGPIEYYISNTTDPDNEGSIIVLDSISLRYQSNGECDVRYYGALKGTDSTIQINRCLENERISVISEDYFVDPRGRADGNYTGGIKPQSNSTLIFRNNSKLKSITNSDASTAILNLTKVNNVIINDAYVEGDIETHTGTTGEYGHGIVVYGCENVTLTNPRADKCWGDGFAIATSRNGDGSIVVQNKNVNIYGTLSTYYNRRNGISIISCDALYIQNIDSRYTGIIKGTAPMYGVDIEPNPTGVDIINVVIDNIYTAYNRNGGVEFVPAYMQNAAYNNNGVFNCKVKTIVSEYDGDTSNPNTGGSGAIRFPFVDVTSDGAVETNRIIGKIQIEIITINNPVKQGIVFSRVADTGLTINIDSISIANPQSATESSNRQVKNAISFVQQAVQSTYGHININNVYINDYNNNLITGIYLEPINSSTNKYKNVKINSYTHIGTWSEPIDAPVYCSGSEKSVDIRMSTPVTLNVTTAGLTLSNQTCVSEYLINLKNSSIITLPSLAVNACKRISIYSETPRKTASTVNGRTVDQYINLFPRNNQSINILGESEVNLESYSGIWKVNSKKGNVYAQGFPINGTTASRPVLTTEFSGFQYYDTTLGKPVWWSGTSWVENLQVNATTVTKGIVNQSAPSSDKATSPSPTYTQSEVKEILTELRDLKTKLRAAGILAT</sequence>
<keyword evidence="2" id="KW-1185">Reference proteome</keyword>
<proteinExistence type="predicted"/>
<evidence type="ECO:0000313" key="2">
    <source>
        <dbReference type="Proteomes" id="UP001244640"/>
    </source>
</evidence>
<evidence type="ECO:0000313" key="1">
    <source>
        <dbReference type="EMBL" id="MDQ1150331.1"/>
    </source>
</evidence>
<organism evidence="1 2">
    <name type="scientific">Sphingobacterium zeae</name>
    <dbReference type="NCBI Taxonomy" id="1776859"/>
    <lineage>
        <taxon>Bacteria</taxon>
        <taxon>Pseudomonadati</taxon>
        <taxon>Bacteroidota</taxon>
        <taxon>Sphingobacteriia</taxon>
        <taxon>Sphingobacteriales</taxon>
        <taxon>Sphingobacteriaceae</taxon>
        <taxon>Sphingobacterium</taxon>
    </lineage>
</organism>
<dbReference type="EMBL" id="JAUTBA010000001">
    <property type="protein sequence ID" value="MDQ1150331.1"/>
    <property type="molecule type" value="Genomic_DNA"/>
</dbReference>
<protein>
    <recommendedName>
        <fullName evidence="3">Right handed beta helix region</fullName>
    </recommendedName>
</protein>
<dbReference type="Gene3D" id="2.160.20.10">
    <property type="entry name" value="Single-stranded right-handed beta-helix, Pectin lyase-like"/>
    <property type="match status" value="1"/>
</dbReference>
<dbReference type="RefSeq" id="WP_307186002.1">
    <property type="nucleotide sequence ID" value="NZ_JAUTBA010000001.1"/>
</dbReference>